<organism evidence="2 3">
    <name type="scientific">Rhynchosporium secalis</name>
    <name type="common">Barley scald fungus</name>
    <dbReference type="NCBI Taxonomy" id="38038"/>
    <lineage>
        <taxon>Eukaryota</taxon>
        <taxon>Fungi</taxon>
        <taxon>Dikarya</taxon>
        <taxon>Ascomycota</taxon>
        <taxon>Pezizomycotina</taxon>
        <taxon>Leotiomycetes</taxon>
        <taxon>Helotiales</taxon>
        <taxon>Ploettnerulaceae</taxon>
        <taxon>Rhynchosporium</taxon>
    </lineage>
</organism>
<dbReference type="AlphaFoldDB" id="A0A1E1LY72"/>
<feature type="region of interest" description="Disordered" evidence="1">
    <location>
        <begin position="1"/>
        <end position="31"/>
    </location>
</feature>
<gene>
    <name evidence="2" type="ORF">RSE6_01598</name>
</gene>
<accession>A0A1E1LY72</accession>
<keyword evidence="3" id="KW-1185">Reference proteome</keyword>
<dbReference type="Proteomes" id="UP000177625">
    <property type="component" value="Unassembled WGS sequence"/>
</dbReference>
<evidence type="ECO:0000313" key="2">
    <source>
        <dbReference type="EMBL" id="CZT41808.1"/>
    </source>
</evidence>
<evidence type="ECO:0000313" key="3">
    <source>
        <dbReference type="Proteomes" id="UP000177625"/>
    </source>
</evidence>
<name>A0A1E1LY72_RHYSE</name>
<protein>
    <submittedName>
        <fullName evidence="2">Uncharacterized protein</fullName>
    </submittedName>
</protein>
<evidence type="ECO:0000256" key="1">
    <source>
        <dbReference type="SAM" id="MobiDB-lite"/>
    </source>
</evidence>
<sequence length="222" mass="24409">MDQRQYLVPDPPSRRSRNPGNPPHQLDQNLVHGSNISIETNTTEEYLQTSTNSTSSGFPAEVPFESGFPAYHIELQLRPVAEETARLHSPPQAPHTSSREPNISLLADDAAPDEFSSSVRITESTEPQPGHTSLASFKLNGFMPEIWDRQEDFDFGGSRGHFEPTTIAKSSKDDIFLEELSNAVADTASTLSTTATQHQITPLAPNNICDNKNGPCLRPSNR</sequence>
<reference evidence="3" key="1">
    <citation type="submission" date="2016-03" db="EMBL/GenBank/DDBJ databases">
        <authorList>
            <person name="Guldener U."/>
        </authorList>
    </citation>
    <scope>NUCLEOTIDE SEQUENCE [LARGE SCALE GENOMIC DNA]</scope>
</reference>
<dbReference type="EMBL" id="FJVC01000051">
    <property type="protein sequence ID" value="CZT41808.1"/>
    <property type="molecule type" value="Genomic_DNA"/>
</dbReference>
<proteinExistence type="predicted"/>